<evidence type="ECO:0000256" key="5">
    <source>
        <dbReference type="ARBA" id="ARBA00022692"/>
    </source>
</evidence>
<keyword evidence="11" id="KW-0732">Signal</keyword>
<evidence type="ECO:0000256" key="4">
    <source>
        <dbReference type="ARBA" id="ARBA00021008"/>
    </source>
</evidence>
<comment type="similarity">
    <text evidence="2">Belongs to the complex I subunit 2 family.</text>
</comment>
<feature type="transmembrane region" description="Helical" evidence="10">
    <location>
        <begin position="78"/>
        <end position="99"/>
    </location>
</feature>
<feature type="transmembrane region" description="Helical" evidence="10">
    <location>
        <begin position="327"/>
        <end position="347"/>
    </location>
</feature>
<evidence type="ECO:0000256" key="6">
    <source>
        <dbReference type="ARBA" id="ARBA00022989"/>
    </source>
</evidence>
<evidence type="ECO:0000256" key="2">
    <source>
        <dbReference type="ARBA" id="ARBA00007012"/>
    </source>
</evidence>
<dbReference type="EMBL" id="OM373203">
    <property type="protein sequence ID" value="WAJ48503.1"/>
    <property type="molecule type" value="Genomic_DNA"/>
</dbReference>
<dbReference type="GO" id="GO:0008137">
    <property type="term" value="F:NADH dehydrogenase (ubiquinone) activity"/>
    <property type="evidence" value="ECO:0007669"/>
    <property type="project" value="UniProtKB-EC"/>
</dbReference>
<gene>
    <name evidence="13" type="primary">nad2</name>
</gene>
<dbReference type="InterPro" id="IPR001750">
    <property type="entry name" value="ND/Mrp_TM"/>
</dbReference>
<proteinExistence type="inferred from homology"/>
<dbReference type="AlphaFoldDB" id="A0A9E9BTP0"/>
<feature type="transmembrane region" description="Helical" evidence="10">
    <location>
        <begin position="368"/>
        <end position="388"/>
    </location>
</feature>
<organism evidence="13">
    <name type="scientific">Metschnikowia ahupensis</name>
    <dbReference type="NCBI Taxonomy" id="3158233"/>
    <lineage>
        <taxon>Eukaryota</taxon>
        <taxon>Fungi</taxon>
        <taxon>Dikarya</taxon>
        <taxon>Ascomycota</taxon>
        <taxon>Saccharomycotina</taxon>
        <taxon>Pichiomycetes</taxon>
        <taxon>Metschnikowiaceae</taxon>
        <taxon>Metschnikowia</taxon>
    </lineage>
</organism>
<keyword evidence="13" id="KW-0496">Mitochondrion</keyword>
<evidence type="ECO:0000256" key="11">
    <source>
        <dbReference type="SAM" id="SignalP"/>
    </source>
</evidence>
<evidence type="ECO:0000256" key="3">
    <source>
        <dbReference type="ARBA" id="ARBA00012944"/>
    </source>
</evidence>
<evidence type="ECO:0000256" key="7">
    <source>
        <dbReference type="ARBA" id="ARBA00023136"/>
    </source>
</evidence>
<dbReference type="GO" id="GO:0016020">
    <property type="term" value="C:membrane"/>
    <property type="evidence" value="ECO:0007669"/>
    <property type="project" value="UniProtKB-SubCell"/>
</dbReference>
<evidence type="ECO:0000256" key="1">
    <source>
        <dbReference type="ARBA" id="ARBA00004141"/>
    </source>
</evidence>
<feature type="transmembrane region" description="Helical" evidence="10">
    <location>
        <begin position="169"/>
        <end position="190"/>
    </location>
</feature>
<feature type="transmembrane region" description="Helical" evidence="10">
    <location>
        <begin position="303"/>
        <end position="321"/>
    </location>
</feature>
<name>A0A9E9BTP0_9ASCO</name>
<evidence type="ECO:0000256" key="10">
    <source>
        <dbReference type="SAM" id="Phobius"/>
    </source>
</evidence>
<comment type="subcellular location">
    <subcellularLocation>
        <location evidence="1">Membrane</location>
        <topology evidence="1">Multi-pass membrane protein</topology>
    </subcellularLocation>
</comment>
<feature type="transmembrane region" description="Helical" evidence="10">
    <location>
        <begin position="40"/>
        <end position="57"/>
    </location>
</feature>
<feature type="transmembrane region" description="Helical" evidence="10">
    <location>
        <begin position="247"/>
        <end position="267"/>
    </location>
</feature>
<keyword evidence="6 10" id="KW-1133">Transmembrane helix</keyword>
<dbReference type="Pfam" id="PF00361">
    <property type="entry name" value="Proton_antipo_M"/>
    <property type="match status" value="1"/>
</dbReference>
<feature type="domain" description="NADH:quinone oxidoreductase/Mrp antiporter transmembrane" evidence="12">
    <location>
        <begin position="135"/>
        <end position="420"/>
    </location>
</feature>
<comment type="catalytic activity">
    <reaction evidence="9">
        <text>a ubiquinone + NADH + 5 H(+)(in) = a ubiquinol + NAD(+) + 4 H(+)(out)</text>
        <dbReference type="Rhea" id="RHEA:29091"/>
        <dbReference type="Rhea" id="RHEA-COMP:9565"/>
        <dbReference type="Rhea" id="RHEA-COMP:9566"/>
        <dbReference type="ChEBI" id="CHEBI:15378"/>
        <dbReference type="ChEBI" id="CHEBI:16389"/>
        <dbReference type="ChEBI" id="CHEBI:17976"/>
        <dbReference type="ChEBI" id="CHEBI:57540"/>
        <dbReference type="ChEBI" id="CHEBI:57945"/>
        <dbReference type="EC" id="7.1.1.2"/>
    </reaction>
</comment>
<dbReference type="PANTHER" id="PTHR22773">
    <property type="entry name" value="NADH DEHYDROGENASE"/>
    <property type="match status" value="1"/>
</dbReference>
<sequence length="493" mass="56827">MLFSSFLTLLVFSTFTSPTVNNTDSDYKFNKSSMIGHSIMLNRLGMLMFSFVLMLFMNSMNMMSLMPGFTMFNSWFSFTSYNLPLMMLMMLLMMGLLVYNTSLSSKNNESTLLSPYLMLLVLANSMGLLLFPLVNDLLALYMMVELQSYSLYLLTGLHNRSYNASRASLLYFLMGGVASAMILLASYFIYSLTGSTNLSDMSIFYSLSSNNMDNAYTYFDMLLMALFFKMGLAPLHRWSMAVYNYAPTYMTAYMSMVAKMSMSSWMFTNAMFFNHYLFMMFFYLSLFMGSYKPLYQMNMKTMLAYSGLLNFGYILLSMMTFDMSFYMYMMQYTLTHIMLFLSMLAASQYMNKPMSTWSPLMYMHQLKLPNLTLAMCMMLALFSLMGMPPLPGFYAKLYMLISALQDNYMLESLILMVCSVMATYYYANMMKVLMTSSTMKNNPQENMSLGNMDNKAGYMNLSLAYVMATATMLLMSFFMFLPFISEGLYLMTI</sequence>
<evidence type="ECO:0000313" key="13">
    <source>
        <dbReference type="EMBL" id="WAJ48503.1"/>
    </source>
</evidence>
<keyword evidence="7 10" id="KW-0472">Membrane</keyword>
<keyword evidence="5 10" id="KW-0812">Transmembrane</keyword>
<geneLocation type="mitochondrion" evidence="13"/>
<feature type="transmembrane region" description="Helical" evidence="10">
    <location>
        <begin position="273"/>
        <end position="291"/>
    </location>
</feature>
<reference evidence="13" key="1">
    <citation type="submission" date="2022-01" db="EMBL/GenBank/DDBJ databases">
        <authorList>
            <person name="Tiwari S."/>
            <person name="Lachance M.-A."/>
            <person name="Baghela A."/>
            <person name="Lee D.K."/>
        </authorList>
    </citation>
    <scope>NUCLEOTIDE SEQUENCE</scope>
</reference>
<dbReference type="EC" id="7.1.1.2" evidence="3"/>
<feature type="signal peptide" evidence="11">
    <location>
        <begin position="1"/>
        <end position="18"/>
    </location>
</feature>
<feature type="chain" id="PRO_5039178626" description="NADH-ubiquinone oxidoreductase chain 2" evidence="11">
    <location>
        <begin position="19"/>
        <end position="493"/>
    </location>
</feature>
<accession>A0A9E9BTP0</accession>
<feature type="transmembrane region" description="Helical" evidence="10">
    <location>
        <begin position="119"/>
        <end position="144"/>
    </location>
</feature>
<protein>
    <recommendedName>
        <fullName evidence="4">NADH-ubiquinone oxidoreductase chain 2</fullName>
        <ecNumber evidence="3">7.1.1.2</ecNumber>
    </recommendedName>
    <alternativeName>
        <fullName evidence="8">NADH dehydrogenase subunit 2</fullName>
    </alternativeName>
</protein>
<feature type="transmembrane region" description="Helical" evidence="10">
    <location>
        <begin position="462"/>
        <end position="484"/>
    </location>
</feature>
<evidence type="ECO:0000256" key="8">
    <source>
        <dbReference type="ARBA" id="ARBA00031028"/>
    </source>
</evidence>
<evidence type="ECO:0000256" key="9">
    <source>
        <dbReference type="ARBA" id="ARBA00049551"/>
    </source>
</evidence>
<feature type="transmembrane region" description="Helical" evidence="10">
    <location>
        <begin position="215"/>
        <end position="235"/>
    </location>
</feature>
<evidence type="ECO:0000259" key="12">
    <source>
        <dbReference type="Pfam" id="PF00361"/>
    </source>
</evidence>
<feature type="transmembrane region" description="Helical" evidence="10">
    <location>
        <begin position="408"/>
        <end position="427"/>
    </location>
</feature>